<reference evidence="1 2" key="1">
    <citation type="submission" date="2019-07" db="EMBL/GenBank/DDBJ databases">
        <title>Whole genome shotgun sequence of Marinococcus halophilus NBRC 102359.</title>
        <authorList>
            <person name="Hosoyama A."/>
            <person name="Uohara A."/>
            <person name="Ohji S."/>
            <person name="Ichikawa N."/>
        </authorList>
    </citation>
    <scope>NUCLEOTIDE SEQUENCE [LARGE SCALE GENOMIC DNA]</scope>
    <source>
        <strain evidence="1 2">NBRC 102359</strain>
    </source>
</reference>
<proteinExistence type="predicted"/>
<protein>
    <submittedName>
        <fullName evidence="1">Uncharacterized protein</fullName>
    </submittedName>
</protein>
<dbReference type="AlphaFoldDB" id="A0A510Y975"/>
<accession>A0A510Y975</accession>
<evidence type="ECO:0000313" key="2">
    <source>
        <dbReference type="Proteomes" id="UP000321051"/>
    </source>
</evidence>
<organism evidence="1 2">
    <name type="scientific">Marinococcus halophilus</name>
    <dbReference type="NCBI Taxonomy" id="1371"/>
    <lineage>
        <taxon>Bacteria</taxon>
        <taxon>Bacillati</taxon>
        <taxon>Bacillota</taxon>
        <taxon>Bacilli</taxon>
        <taxon>Bacillales</taxon>
        <taxon>Bacillaceae</taxon>
        <taxon>Marinococcus</taxon>
    </lineage>
</organism>
<comment type="caution">
    <text evidence="1">The sequence shown here is derived from an EMBL/GenBank/DDBJ whole genome shotgun (WGS) entry which is preliminary data.</text>
</comment>
<dbReference type="RefSeq" id="WP_158219191.1">
    <property type="nucleotide sequence ID" value="NZ_BJUN01000021.1"/>
</dbReference>
<evidence type="ECO:0000313" key="1">
    <source>
        <dbReference type="EMBL" id="GEK59905.1"/>
    </source>
</evidence>
<dbReference type="EMBL" id="BJUN01000021">
    <property type="protein sequence ID" value="GEK59905.1"/>
    <property type="molecule type" value="Genomic_DNA"/>
</dbReference>
<keyword evidence="2" id="KW-1185">Reference proteome</keyword>
<name>A0A510Y975_MARHA</name>
<dbReference type="Proteomes" id="UP000321051">
    <property type="component" value="Unassembled WGS sequence"/>
</dbReference>
<sequence length="57" mass="6507">MIAMPITFSSIMYKAMFQQRPSSQGKMMARSMKVPSVTYFSPKGFCIWHVALGHTYV</sequence>
<gene>
    <name evidence="1" type="ORF">MHA01_28100</name>
</gene>